<keyword evidence="3" id="KW-1185">Reference proteome</keyword>
<protein>
    <submittedName>
        <fullName evidence="2">Uncharacterized protein</fullName>
    </submittedName>
</protein>
<dbReference type="EMBL" id="JAVHJL010000013">
    <property type="protein sequence ID" value="KAK6495094.1"/>
    <property type="molecule type" value="Genomic_DNA"/>
</dbReference>
<comment type="caution">
    <text evidence="2">The sequence shown here is derived from an EMBL/GenBank/DDBJ whole genome shotgun (WGS) entry which is preliminary data.</text>
</comment>
<reference evidence="2 3" key="1">
    <citation type="submission" date="2023-08" db="EMBL/GenBank/DDBJ databases">
        <authorList>
            <person name="Palmer J.M."/>
        </authorList>
    </citation>
    <scope>NUCLEOTIDE SEQUENCE [LARGE SCALE GENOMIC DNA]</scope>
    <source>
        <strain evidence="2 3">TWF481</strain>
    </source>
</reference>
<proteinExistence type="predicted"/>
<gene>
    <name evidence="2" type="ORF">TWF481_003122</name>
</gene>
<sequence length="119" mass="13471">MPTQDFDKTAVGPPDEPDLKRKTLEHCFDTARQRLRDGVIGKREKKTLELEEFLKSSMGIADLKKTCQEATEKEDKLDKFDNLMTTLSRVQSIVDSFMSAAPESVSMVWFGISSLISVR</sequence>
<evidence type="ECO:0000313" key="3">
    <source>
        <dbReference type="Proteomes" id="UP001370758"/>
    </source>
</evidence>
<dbReference type="Proteomes" id="UP001370758">
    <property type="component" value="Unassembled WGS sequence"/>
</dbReference>
<evidence type="ECO:0000313" key="2">
    <source>
        <dbReference type="EMBL" id="KAK6495094.1"/>
    </source>
</evidence>
<dbReference type="AlphaFoldDB" id="A0AAV9VRH0"/>
<evidence type="ECO:0000256" key="1">
    <source>
        <dbReference type="SAM" id="MobiDB-lite"/>
    </source>
</evidence>
<organism evidence="2 3">
    <name type="scientific">Arthrobotrys musiformis</name>
    <dbReference type="NCBI Taxonomy" id="47236"/>
    <lineage>
        <taxon>Eukaryota</taxon>
        <taxon>Fungi</taxon>
        <taxon>Dikarya</taxon>
        <taxon>Ascomycota</taxon>
        <taxon>Pezizomycotina</taxon>
        <taxon>Orbiliomycetes</taxon>
        <taxon>Orbiliales</taxon>
        <taxon>Orbiliaceae</taxon>
        <taxon>Arthrobotrys</taxon>
    </lineage>
</organism>
<feature type="region of interest" description="Disordered" evidence="1">
    <location>
        <begin position="1"/>
        <end position="22"/>
    </location>
</feature>
<accession>A0AAV9VRH0</accession>
<name>A0AAV9VRH0_9PEZI</name>